<evidence type="ECO:0000313" key="6">
    <source>
        <dbReference type="EMBL" id="TCS42477.1"/>
    </source>
</evidence>
<protein>
    <recommendedName>
        <fullName evidence="3">Pseudouridine synthase</fullName>
        <ecNumber evidence="3">5.4.99.-</ecNumber>
    </recommendedName>
</protein>
<keyword evidence="7" id="KW-1185">Reference proteome</keyword>
<dbReference type="GO" id="GO:0009982">
    <property type="term" value="F:pseudouridine synthase activity"/>
    <property type="evidence" value="ECO:0007669"/>
    <property type="project" value="InterPro"/>
</dbReference>
<accession>A0A4R3IAE5</accession>
<evidence type="ECO:0000256" key="4">
    <source>
        <dbReference type="SAM" id="MobiDB-lite"/>
    </source>
</evidence>
<dbReference type="InterPro" id="IPR020103">
    <property type="entry name" value="PsdUridine_synth_cat_dom_sf"/>
</dbReference>
<dbReference type="GO" id="GO:0140098">
    <property type="term" value="F:catalytic activity, acting on RNA"/>
    <property type="evidence" value="ECO:0007669"/>
    <property type="project" value="UniProtKB-ARBA"/>
</dbReference>
<comment type="caution">
    <text evidence="6">The sequence shown here is derived from an EMBL/GenBank/DDBJ whole genome shotgun (WGS) entry which is preliminary data.</text>
</comment>
<dbReference type="OrthoDB" id="9807213at2"/>
<dbReference type="RefSeq" id="WP_132700394.1">
    <property type="nucleotide sequence ID" value="NZ_SLZR01000003.1"/>
</dbReference>
<dbReference type="NCBIfam" id="TIGR00093">
    <property type="entry name" value="pseudouridine synthase"/>
    <property type="match status" value="1"/>
</dbReference>
<dbReference type="EMBL" id="SLZR01000003">
    <property type="protein sequence ID" value="TCS42477.1"/>
    <property type="molecule type" value="Genomic_DNA"/>
</dbReference>
<name>A0A4R3IAE5_9GAMM</name>
<feature type="compositionally biased region" description="Basic residues" evidence="4">
    <location>
        <begin position="205"/>
        <end position="217"/>
    </location>
</feature>
<keyword evidence="2 3" id="KW-0413">Isomerase</keyword>
<dbReference type="GO" id="GO:0003723">
    <property type="term" value="F:RNA binding"/>
    <property type="evidence" value="ECO:0007669"/>
    <property type="project" value="InterPro"/>
</dbReference>
<dbReference type="InterPro" id="IPR020094">
    <property type="entry name" value="TruA/RsuA/RluB/E/F_N"/>
</dbReference>
<sequence>MFRYVLFNKPYRVLTQFTDDSGKSTLADFIDIPGIYGAGRLDYDSEGLLLLTDNGQFIHQLMNPKFKVFKTYYVQVEGSPEPEQIERLRRGVELKDGITAPAQVEVIPEPDWLWPRNPPIRERKEIPTTWLSISISEGKNRQVRRMTAAIGHPTLRLVRQSIGGLAVNSLACGEFIEVTEAELCSQLGLKSISHPLSKEVADKARLKRSGPRLHRNQQSRSQNRTGGKTRSGSRRNR</sequence>
<dbReference type="PANTHER" id="PTHR47683:SF2">
    <property type="entry name" value="RNA-BINDING S4 DOMAIN-CONTAINING PROTEIN"/>
    <property type="match status" value="1"/>
</dbReference>
<evidence type="ECO:0000256" key="2">
    <source>
        <dbReference type="ARBA" id="ARBA00023235"/>
    </source>
</evidence>
<dbReference type="InterPro" id="IPR000748">
    <property type="entry name" value="PsdUridine_synth_RsuA/RluB/E/F"/>
</dbReference>
<evidence type="ECO:0000313" key="7">
    <source>
        <dbReference type="Proteomes" id="UP000295793"/>
    </source>
</evidence>
<dbReference type="Gene3D" id="3.30.70.1560">
    <property type="entry name" value="Alpha-L RNA-binding motif"/>
    <property type="match status" value="1"/>
</dbReference>
<dbReference type="PANTHER" id="PTHR47683">
    <property type="entry name" value="PSEUDOURIDINE SYNTHASE FAMILY PROTEIN-RELATED"/>
    <property type="match status" value="1"/>
</dbReference>
<organism evidence="6 7">
    <name type="scientific">Reinekea marinisedimentorum</name>
    <dbReference type="NCBI Taxonomy" id="230495"/>
    <lineage>
        <taxon>Bacteria</taxon>
        <taxon>Pseudomonadati</taxon>
        <taxon>Pseudomonadota</taxon>
        <taxon>Gammaproteobacteria</taxon>
        <taxon>Oceanospirillales</taxon>
        <taxon>Saccharospirillaceae</taxon>
        <taxon>Reinekea</taxon>
    </lineage>
</organism>
<evidence type="ECO:0000256" key="1">
    <source>
        <dbReference type="ARBA" id="ARBA00008348"/>
    </source>
</evidence>
<dbReference type="Gene3D" id="3.30.70.580">
    <property type="entry name" value="Pseudouridine synthase I, catalytic domain, N-terminal subdomain"/>
    <property type="match status" value="1"/>
</dbReference>
<feature type="domain" description="Pseudouridine synthase RsuA/RluA-like" evidence="5">
    <location>
        <begin position="4"/>
        <end position="149"/>
    </location>
</feature>
<dbReference type="SUPFAM" id="SSF55120">
    <property type="entry name" value="Pseudouridine synthase"/>
    <property type="match status" value="1"/>
</dbReference>
<gene>
    <name evidence="6" type="ORF">BCF53_103138</name>
</gene>
<evidence type="ECO:0000256" key="3">
    <source>
        <dbReference type="RuleBase" id="RU003887"/>
    </source>
</evidence>
<dbReference type="GO" id="GO:0006364">
    <property type="term" value="P:rRNA processing"/>
    <property type="evidence" value="ECO:0007669"/>
    <property type="project" value="UniProtKB-ARBA"/>
</dbReference>
<dbReference type="InterPro" id="IPR018496">
    <property type="entry name" value="PsdUridine_synth_RsuA/RluB_CS"/>
</dbReference>
<comment type="similarity">
    <text evidence="1 3">Belongs to the pseudouridine synthase RsuA family.</text>
</comment>
<dbReference type="Proteomes" id="UP000295793">
    <property type="component" value="Unassembled WGS sequence"/>
</dbReference>
<dbReference type="InterPro" id="IPR050343">
    <property type="entry name" value="RsuA_PseudoU_synthase"/>
</dbReference>
<dbReference type="PROSITE" id="PS01149">
    <property type="entry name" value="PSI_RSU"/>
    <property type="match status" value="1"/>
</dbReference>
<evidence type="ECO:0000259" key="5">
    <source>
        <dbReference type="Pfam" id="PF00849"/>
    </source>
</evidence>
<feature type="region of interest" description="Disordered" evidence="4">
    <location>
        <begin position="200"/>
        <end position="237"/>
    </location>
</feature>
<dbReference type="InterPro" id="IPR042092">
    <property type="entry name" value="PsdUridine_s_RsuA/RluB/E/F_cat"/>
</dbReference>
<dbReference type="InterPro" id="IPR006145">
    <property type="entry name" value="PsdUridine_synth_RsuA/RluA"/>
</dbReference>
<dbReference type="AlphaFoldDB" id="A0A4R3IAE5"/>
<dbReference type="GO" id="GO:0001522">
    <property type="term" value="P:pseudouridine synthesis"/>
    <property type="evidence" value="ECO:0007669"/>
    <property type="project" value="InterPro"/>
</dbReference>
<dbReference type="Pfam" id="PF00849">
    <property type="entry name" value="PseudoU_synth_2"/>
    <property type="match status" value="1"/>
</dbReference>
<reference evidence="6 7" key="1">
    <citation type="submission" date="2019-03" db="EMBL/GenBank/DDBJ databases">
        <title>Genomic Encyclopedia of Archaeal and Bacterial Type Strains, Phase II (KMG-II): from individual species to whole genera.</title>
        <authorList>
            <person name="Goeker M."/>
        </authorList>
    </citation>
    <scope>NUCLEOTIDE SEQUENCE [LARGE SCALE GENOMIC DNA]</scope>
    <source>
        <strain evidence="6 7">DSM 15388</strain>
    </source>
</reference>
<dbReference type="EC" id="5.4.99.-" evidence="3"/>
<proteinExistence type="inferred from homology"/>